<evidence type="ECO:0000256" key="6">
    <source>
        <dbReference type="ARBA" id="ARBA00023136"/>
    </source>
</evidence>
<keyword evidence="6 7" id="KW-0472">Membrane</keyword>
<feature type="transmembrane region" description="Helical" evidence="7">
    <location>
        <begin position="111"/>
        <end position="131"/>
    </location>
</feature>
<keyword evidence="3" id="KW-1003">Cell membrane</keyword>
<evidence type="ECO:0000313" key="10">
    <source>
        <dbReference type="Proteomes" id="UP000198304"/>
    </source>
</evidence>
<dbReference type="InterPro" id="IPR005524">
    <property type="entry name" value="DUF318"/>
</dbReference>
<keyword evidence="4 7" id="KW-0812">Transmembrane</keyword>
<feature type="transmembrane region" description="Helical" evidence="7">
    <location>
        <begin position="82"/>
        <end position="99"/>
    </location>
</feature>
<dbReference type="Pfam" id="PF03773">
    <property type="entry name" value="ArsP_1"/>
    <property type="match status" value="1"/>
</dbReference>
<protein>
    <submittedName>
        <fullName evidence="9">Ferredoxin</fullName>
    </submittedName>
</protein>
<gene>
    <name evidence="9" type="ORF">SAMN05446037_1006236</name>
</gene>
<dbReference type="SUPFAM" id="SSF54862">
    <property type="entry name" value="4Fe-4S ferredoxins"/>
    <property type="match status" value="1"/>
</dbReference>
<organism evidence="9 10">
    <name type="scientific">Anaerovirgula multivorans</name>
    <dbReference type="NCBI Taxonomy" id="312168"/>
    <lineage>
        <taxon>Bacteria</taxon>
        <taxon>Bacillati</taxon>
        <taxon>Bacillota</taxon>
        <taxon>Clostridia</taxon>
        <taxon>Peptostreptococcales</taxon>
        <taxon>Natronincolaceae</taxon>
        <taxon>Anaerovirgula</taxon>
    </lineage>
</organism>
<feature type="domain" description="4Fe-4S ferredoxin-type" evidence="8">
    <location>
        <begin position="181"/>
        <end position="209"/>
    </location>
</feature>
<keyword evidence="10" id="KW-1185">Reference proteome</keyword>
<comment type="subcellular location">
    <subcellularLocation>
        <location evidence="1">Cell membrane</location>
        <topology evidence="1">Multi-pass membrane protein</topology>
    </subcellularLocation>
</comment>
<evidence type="ECO:0000256" key="3">
    <source>
        <dbReference type="ARBA" id="ARBA00022475"/>
    </source>
</evidence>
<feature type="transmembrane region" description="Helical" evidence="7">
    <location>
        <begin position="143"/>
        <end position="164"/>
    </location>
</feature>
<dbReference type="Pfam" id="PF13370">
    <property type="entry name" value="Fer4_13"/>
    <property type="match status" value="1"/>
</dbReference>
<dbReference type="Gene3D" id="3.30.70.20">
    <property type="match status" value="1"/>
</dbReference>
<evidence type="ECO:0000256" key="5">
    <source>
        <dbReference type="ARBA" id="ARBA00022989"/>
    </source>
</evidence>
<reference evidence="9 10" key="1">
    <citation type="submission" date="2017-06" db="EMBL/GenBank/DDBJ databases">
        <authorList>
            <person name="Kim H.J."/>
            <person name="Triplett B.A."/>
        </authorList>
    </citation>
    <scope>NUCLEOTIDE SEQUENCE [LARGE SCALE GENOMIC DNA]</scope>
    <source>
        <strain evidence="9 10">SCA</strain>
    </source>
</reference>
<feature type="transmembrane region" description="Helical" evidence="7">
    <location>
        <begin position="12"/>
        <end position="28"/>
    </location>
</feature>
<dbReference type="AlphaFoldDB" id="A0A239D104"/>
<keyword evidence="5 7" id="KW-1133">Transmembrane helix</keyword>
<name>A0A239D104_9FIRM</name>
<dbReference type="PROSITE" id="PS51379">
    <property type="entry name" value="4FE4S_FER_2"/>
    <property type="match status" value="1"/>
</dbReference>
<evidence type="ECO:0000259" key="8">
    <source>
        <dbReference type="PROSITE" id="PS51379"/>
    </source>
</evidence>
<dbReference type="Proteomes" id="UP000198304">
    <property type="component" value="Unassembled WGS sequence"/>
</dbReference>
<dbReference type="GO" id="GO:0005886">
    <property type="term" value="C:plasma membrane"/>
    <property type="evidence" value="ECO:0007669"/>
    <property type="project" value="UniProtKB-SubCell"/>
</dbReference>
<comment type="similarity">
    <text evidence="2">Belongs to the UPF0718 family.</text>
</comment>
<proteinExistence type="inferred from homology"/>
<evidence type="ECO:0000256" key="1">
    <source>
        <dbReference type="ARBA" id="ARBA00004651"/>
    </source>
</evidence>
<sequence length="241" mass="26824">MNRIELIKRNKLLAAVSFLYVVLFITMPDKGILSVKNSMYYVSEMLQIMPVVFVLTSIIEAWVPKEVIINGFGEGSGVKGNIYSFLLGSFSAGPIYAAFPVCKMLLKKGASITNIVIILSAWAVIKIPMLANEAKFLSFQFMGLRWILTVLSIILMAYAVSIIVKKESIPFGVEIEGEKISSIGVHEEYCIGCGLCIKSSPDYFEAKNKKVKSKNKKLEETEIENMRTIIEECPAKAISFK</sequence>
<accession>A0A239D104</accession>
<dbReference type="InterPro" id="IPR017896">
    <property type="entry name" value="4Fe4S_Fe-S-bd"/>
</dbReference>
<dbReference type="EMBL" id="FZOJ01000006">
    <property type="protein sequence ID" value="SNS25293.1"/>
    <property type="molecule type" value="Genomic_DNA"/>
</dbReference>
<evidence type="ECO:0000313" key="9">
    <source>
        <dbReference type="EMBL" id="SNS25293.1"/>
    </source>
</evidence>
<dbReference type="RefSeq" id="WP_242975075.1">
    <property type="nucleotide sequence ID" value="NZ_FZOJ01000006.1"/>
</dbReference>
<evidence type="ECO:0000256" key="4">
    <source>
        <dbReference type="ARBA" id="ARBA00022692"/>
    </source>
</evidence>
<evidence type="ECO:0000256" key="2">
    <source>
        <dbReference type="ARBA" id="ARBA00006386"/>
    </source>
</evidence>
<evidence type="ECO:0000256" key="7">
    <source>
        <dbReference type="SAM" id="Phobius"/>
    </source>
</evidence>